<dbReference type="GO" id="GO:0006281">
    <property type="term" value="P:DNA repair"/>
    <property type="evidence" value="ECO:0007669"/>
    <property type="project" value="TreeGrafter"/>
</dbReference>
<dbReference type="Gene3D" id="1.10.10.60">
    <property type="entry name" value="Homeodomain-like"/>
    <property type="match status" value="1"/>
</dbReference>
<dbReference type="GO" id="GO:0035267">
    <property type="term" value="C:NuA4 histone acetyltransferase complex"/>
    <property type="evidence" value="ECO:0007669"/>
    <property type="project" value="TreeGrafter"/>
</dbReference>
<name>A0A7L1H0F4_9PICI</name>
<dbReference type="OrthoDB" id="372624at2759"/>
<feature type="non-terminal residue" evidence="2">
    <location>
        <position position="227"/>
    </location>
</feature>
<accession>A0A7L1H0F4</accession>
<protein>
    <submittedName>
        <fullName evidence="2">EP400 protein</fullName>
    </submittedName>
</protein>
<reference evidence="2 3" key="1">
    <citation type="submission" date="2019-09" db="EMBL/GenBank/DDBJ databases">
        <title>Bird 10,000 Genomes (B10K) Project - Family phase.</title>
        <authorList>
            <person name="Zhang G."/>
        </authorList>
    </citation>
    <scope>NUCLEOTIDE SEQUENCE [LARGE SCALE GENOMIC DNA]</scope>
    <source>
        <strain evidence="2">B10K-DU-001-78</strain>
        <tissue evidence="2">Muscle</tissue>
    </source>
</reference>
<evidence type="ECO:0000259" key="1">
    <source>
        <dbReference type="PROSITE" id="PS50090"/>
    </source>
</evidence>
<dbReference type="PROSITE" id="PS50090">
    <property type="entry name" value="MYB_LIKE"/>
    <property type="match status" value="1"/>
</dbReference>
<dbReference type="GO" id="GO:0000812">
    <property type="term" value="C:Swr1 complex"/>
    <property type="evidence" value="ECO:0007669"/>
    <property type="project" value="TreeGrafter"/>
</dbReference>
<sequence>VLKLWTPPVLPEDQDDVYTDPVMCLMYTSTPIPESKLPPLVVRSTCKRQRADLSLSSGGGKKKRRMVVPPPSLFEQVTPRTLKTRQKSKALKSLLRVHQKTYFARPSSAFQPAAAAEQDSPAWIIAEDLALLKAVKQVQTLPLNLAIVSPAQTANWDFVSDVVSSSNYAYRSPEQCQNHYLKAFEGKNPGGYPLHLRQAYAKDQDSERIQIYMNHFELMTMTARKRS</sequence>
<dbReference type="PANTHER" id="PTHR46459:SF1">
    <property type="entry name" value="E1A-BINDING PROTEIN P400"/>
    <property type="match status" value="1"/>
</dbReference>
<dbReference type="GO" id="GO:0003682">
    <property type="term" value="F:chromatin binding"/>
    <property type="evidence" value="ECO:0007669"/>
    <property type="project" value="TreeGrafter"/>
</dbReference>
<dbReference type="Proteomes" id="UP000557230">
    <property type="component" value="Unassembled WGS sequence"/>
</dbReference>
<dbReference type="PANTHER" id="PTHR46459">
    <property type="entry name" value="E1A-BINDING PROTEIN P400-RELATED"/>
    <property type="match status" value="1"/>
</dbReference>
<gene>
    <name evidence="2" type="primary">Ep400_1</name>
    <name evidence="2" type="ORF">INDMAC_R05193</name>
</gene>
<feature type="non-terminal residue" evidence="2">
    <location>
        <position position="1"/>
    </location>
</feature>
<dbReference type="CDD" id="cd00167">
    <property type="entry name" value="SANT"/>
    <property type="match status" value="1"/>
</dbReference>
<evidence type="ECO:0000313" key="2">
    <source>
        <dbReference type="EMBL" id="NXN19624.1"/>
    </source>
</evidence>
<evidence type="ECO:0000313" key="3">
    <source>
        <dbReference type="Proteomes" id="UP000557230"/>
    </source>
</evidence>
<organism evidence="2 3">
    <name type="scientific">Indicator maculatus</name>
    <name type="common">spotted honeyguide</name>
    <dbReference type="NCBI Taxonomy" id="545262"/>
    <lineage>
        <taxon>Eukaryota</taxon>
        <taxon>Metazoa</taxon>
        <taxon>Chordata</taxon>
        <taxon>Craniata</taxon>
        <taxon>Vertebrata</taxon>
        <taxon>Euteleostomi</taxon>
        <taxon>Archelosauria</taxon>
        <taxon>Archosauria</taxon>
        <taxon>Dinosauria</taxon>
        <taxon>Saurischia</taxon>
        <taxon>Theropoda</taxon>
        <taxon>Coelurosauria</taxon>
        <taxon>Aves</taxon>
        <taxon>Neognathae</taxon>
        <taxon>Neoaves</taxon>
        <taxon>Telluraves</taxon>
        <taxon>Coraciimorphae</taxon>
        <taxon>Piciformes</taxon>
        <taxon>Indicatoridae</taxon>
        <taxon>Indicator</taxon>
    </lineage>
</organism>
<dbReference type="InterPro" id="IPR001005">
    <property type="entry name" value="SANT/Myb"/>
</dbReference>
<comment type="caution">
    <text evidence="2">The sequence shown here is derived from an EMBL/GenBank/DDBJ whole genome shotgun (WGS) entry which is preliminary data.</text>
</comment>
<dbReference type="AlphaFoldDB" id="A0A7L1H0F4"/>
<feature type="domain" description="Myb-like" evidence="1">
    <location>
        <begin position="115"/>
        <end position="184"/>
    </location>
</feature>
<dbReference type="EMBL" id="VXBD01015327">
    <property type="protein sequence ID" value="NXN19624.1"/>
    <property type="molecule type" value="Genomic_DNA"/>
</dbReference>
<proteinExistence type="predicted"/>
<keyword evidence="3" id="KW-1185">Reference proteome</keyword>